<accession>A0A0B7K817</accession>
<protein>
    <submittedName>
        <fullName evidence="2">Uncharacterized protein</fullName>
    </submittedName>
</protein>
<evidence type="ECO:0000256" key="1">
    <source>
        <dbReference type="SAM" id="MobiDB-lite"/>
    </source>
</evidence>
<name>A0A0B7K817_BIOOC</name>
<evidence type="ECO:0000313" key="2">
    <source>
        <dbReference type="EMBL" id="CEO51707.1"/>
    </source>
</evidence>
<dbReference type="EMBL" id="CDPU01000024">
    <property type="protein sequence ID" value="CEO51707.1"/>
    <property type="molecule type" value="Genomic_DNA"/>
</dbReference>
<gene>
    <name evidence="2" type="ORF">BN869_000007764_1</name>
</gene>
<dbReference type="AlphaFoldDB" id="A0A0B7K817"/>
<reference evidence="2" key="1">
    <citation type="submission" date="2015-01" db="EMBL/GenBank/DDBJ databases">
        <authorList>
            <person name="Durling Mikael"/>
        </authorList>
    </citation>
    <scope>NUCLEOTIDE SEQUENCE</scope>
</reference>
<feature type="region of interest" description="Disordered" evidence="1">
    <location>
        <begin position="1"/>
        <end position="24"/>
    </location>
</feature>
<proteinExistence type="predicted"/>
<organism evidence="2">
    <name type="scientific">Bionectria ochroleuca</name>
    <name type="common">Gliocladium roseum</name>
    <dbReference type="NCBI Taxonomy" id="29856"/>
    <lineage>
        <taxon>Eukaryota</taxon>
        <taxon>Fungi</taxon>
        <taxon>Dikarya</taxon>
        <taxon>Ascomycota</taxon>
        <taxon>Pezizomycotina</taxon>
        <taxon>Sordariomycetes</taxon>
        <taxon>Hypocreomycetidae</taxon>
        <taxon>Hypocreales</taxon>
        <taxon>Bionectriaceae</taxon>
        <taxon>Clonostachys</taxon>
    </lineage>
</organism>
<sequence>MPDIVNASPIRDSQCETEEGPDMTESRFRVFEQLRNQASGATQAQNQSANAGAVQSACLFFQNNLGKRIPRSMPNTFRRFWVVRDPRRKAEFVSNSC</sequence>